<evidence type="ECO:0000313" key="2">
    <source>
        <dbReference type="EMBL" id="AES96000.1"/>
    </source>
</evidence>
<accession>G7JWD9</accession>
<evidence type="ECO:0000313" key="4">
    <source>
        <dbReference type="EnsemblPlants" id="AES96000"/>
    </source>
</evidence>
<reference evidence="3" key="5">
    <citation type="journal article" date="2018" name="Nat. Plants">
        <title>Whole-genome landscape of Medicago truncatula symbiotic genes.</title>
        <authorList>
            <person name="Pecrix Y."/>
            <person name="Gamas P."/>
            <person name="Carrere S."/>
        </authorList>
    </citation>
    <scope>NUCLEOTIDE SEQUENCE</scope>
    <source>
        <tissue evidence="3">Leaves</tissue>
    </source>
</reference>
<reference evidence="4" key="3">
    <citation type="submission" date="2015-04" db="UniProtKB">
        <authorList>
            <consortium name="EnsemblPlants"/>
        </authorList>
    </citation>
    <scope>IDENTIFICATION</scope>
    <source>
        <strain evidence="4">cv. Jemalong A17</strain>
    </source>
</reference>
<reference evidence="2 5" key="2">
    <citation type="journal article" date="2014" name="BMC Genomics">
        <title>An improved genome release (version Mt4.0) for the model legume Medicago truncatula.</title>
        <authorList>
            <person name="Tang H."/>
            <person name="Krishnakumar V."/>
            <person name="Bidwell S."/>
            <person name="Rosen B."/>
            <person name="Chan A."/>
            <person name="Zhou S."/>
            <person name="Gentzbittel L."/>
            <person name="Childs K.L."/>
            <person name="Yandell M."/>
            <person name="Gundlach H."/>
            <person name="Mayer K.F."/>
            <person name="Schwartz D.C."/>
            <person name="Town C.D."/>
        </authorList>
    </citation>
    <scope>GENOME REANNOTATION</scope>
    <source>
        <strain evidence="4 5">cv. Jemalong A17</strain>
    </source>
</reference>
<reference evidence="2 5" key="1">
    <citation type="journal article" date="2011" name="Nature">
        <title>The Medicago genome provides insight into the evolution of rhizobial symbioses.</title>
        <authorList>
            <person name="Young N.D."/>
            <person name="Debelle F."/>
            <person name="Oldroyd G.E."/>
            <person name="Geurts R."/>
            <person name="Cannon S.B."/>
            <person name="Udvardi M.K."/>
            <person name="Benedito V.A."/>
            <person name="Mayer K.F."/>
            <person name="Gouzy J."/>
            <person name="Schoof H."/>
            <person name="Van de Peer Y."/>
            <person name="Proost S."/>
            <person name="Cook D.R."/>
            <person name="Meyers B.C."/>
            <person name="Spannagl M."/>
            <person name="Cheung F."/>
            <person name="De Mita S."/>
            <person name="Krishnakumar V."/>
            <person name="Gundlach H."/>
            <person name="Zhou S."/>
            <person name="Mudge J."/>
            <person name="Bharti A.K."/>
            <person name="Murray J.D."/>
            <person name="Naoumkina M.A."/>
            <person name="Rosen B."/>
            <person name="Silverstein K.A."/>
            <person name="Tang H."/>
            <person name="Rombauts S."/>
            <person name="Zhao P.X."/>
            <person name="Zhou P."/>
            <person name="Barbe V."/>
            <person name="Bardou P."/>
            <person name="Bechner M."/>
            <person name="Bellec A."/>
            <person name="Berger A."/>
            <person name="Berges H."/>
            <person name="Bidwell S."/>
            <person name="Bisseling T."/>
            <person name="Choisne N."/>
            <person name="Couloux A."/>
            <person name="Denny R."/>
            <person name="Deshpande S."/>
            <person name="Dai X."/>
            <person name="Doyle J.J."/>
            <person name="Dudez A.M."/>
            <person name="Farmer A.D."/>
            <person name="Fouteau S."/>
            <person name="Franken C."/>
            <person name="Gibelin C."/>
            <person name="Gish J."/>
            <person name="Goldstein S."/>
            <person name="Gonzalez A.J."/>
            <person name="Green P.J."/>
            <person name="Hallab A."/>
            <person name="Hartog M."/>
            <person name="Hua A."/>
            <person name="Humphray S.J."/>
            <person name="Jeong D.H."/>
            <person name="Jing Y."/>
            <person name="Jocker A."/>
            <person name="Kenton S.M."/>
            <person name="Kim D.J."/>
            <person name="Klee K."/>
            <person name="Lai H."/>
            <person name="Lang C."/>
            <person name="Lin S."/>
            <person name="Macmil S.L."/>
            <person name="Magdelenat G."/>
            <person name="Matthews L."/>
            <person name="McCorrison J."/>
            <person name="Monaghan E.L."/>
            <person name="Mun J.H."/>
            <person name="Najar F.Z."/>
            <person name="Nicholson C."/>
            <person name="Noirot C."/>
            <person name="O'Bleness M."/>
            <person name="Paule C.R."/>
            <person name="Poulain J."/>
            <person name="Prion F."/>
            <person name="Qin B."/>
            <person name="Qu C."/>
            <person name="Retzel E.F."/>
            <person name="Riddle C."/>
            <person name="Sallet E."/>
            <person name="Samain S."/>
            <person name="Samson N."/>
            <person name="Sanders I."/>
            <person name="Saurat O."/>
            <person name="Scarpelli C."/>
            <person name="Schiex T."/>
            <person name="Segurens B."/>
            <person name="Severin A.J."/>
            <person name="Sherrier D.J."/>
            <person name="Shi R."/>
            <person name="Sims S."/>
            <person name="Singer S.R."/>
            <person name="Sinharoy S."/>
            <person name="Sterck L."/>
            <person name="Viollet A."/>
            <person name="Wang B.B."/>
            <person name="Wang K."/>
            <person name="Wang M."/>
            <person name="Wang X."/>
            <person name="Warfsmann J."/>
            <person name="Weissenbach J."/>
            <person name="White D.D."/>
            <person name="White J.D."/>
            <person name="Wiley G.B."/>
            <person name="Wincker P."/>
            <person name="Xing Y."/>
            <person name="Yang L."/>
            <person name="Yao Z."/>
            <person name="Ying F."/>
            <person name="Zhai J."/>
            <person name="Zhou L."/>
            <person name="Zuber A."/>
            <person name="Denarie J."/>
            <person name="Dixon R.A."/>
            <person name="May G.D."/>
            <person name="Schwartz D.C."/>
            <person name="Rogers J."/>
            <person name="Quetier F."/>
            <person name="Town C.D."/>
            <person name="Roe B.A."/>
        </authorList>
    </citation>
    <scope>NUCLEOTIDE SEQUENCE [LARGE SCALE GENOMIC DNA]</scope>
    <source>
        <strain evidence="2">A17</strain>
        <strain evidence="4 5">cv. Jemalong A17</strain>
    </source>
</reference>
<dbReference type="Proteomes" id="UP000265566">
    <property type="component" value="Chromosome 5"/>
</dbReference>
<dbReference type="PaxDb" id="3880-AES96000"/>
<gene>
    <name evidence="2" type="ordered locus">MTR_5g032030</name>
    <name evidence="3" type="ORF">MtrunA17_Chr5g0412191</name>
</gene>
<dbReference type="EMBL" id="PSQE01000005">
    <property type="protein sequence ID" value="RHN54929.1"/>
    <property type="molecule type" value="Genomic_DNA"/>
</dbReference>
<organism evidence="2 5">
    <name type="scientific">Medicago truncatula</name>
    <name type="common">Barrel medic</name>
    <name type="synonym">Medicago tribuloides</name>
    <dbReference type="NCBI Taxonomy" id="3880"/>
    <lineage>
        <taxon>Eukaryota</taxon>
        <taxon>Viridiplantae</taxon>
        <taxon>Streptophyta</taxon>
        <taxon>Embryophyta</taxon>
        <taxon>Tracheophyta</taxon>
        <taxon>Spermatophyta</taxon>
        <taxon>Magnoliopsida</taxon>
        <taxon>eudicotyledons</taxon>
        <taxon>Gunneridae</taxon>
        <taxon>Pentapetalae</taxon>
        <taxon>rosids</taxon>
        <taxon>fabids</taxon>
        <taxon>Fabales</taxon>
        <taxon>Fabaceae</taxon>
        <taxon>Papilionoideae</taxon>
        <taxon>50 kb inversion clade</taxon>
        <taxon>NPAAA clade</taxon>
        <taxon>Hologalegina</taxon>
        <taxon>IRL clade</taxon>
        <taxon>Trifolieae</taxon>
        <taxon>Medicago</taxon>
    </lineage>
</organism>
<sequence>MEIGSNSKSLNKRSWNPLNYSKDRFNFVPNTDHNPKNLNSWAKKTDFVLDYSGEVGSSESEKFELFQSRGKGSSSSPEIEKDSTVERIEHDKDIEIQPAKARCCLWLKCLGV</sequence>
<keyword evidence="5" id="KW-1185">Reference proteome</keyword>
<dbReference type="EnsemblPlants" id="AES96000">
    <property type="protein sequence ID" value="AES96000"/>
    <property type="gene ID" value="MTR_5g032030"/>
</dbReference>
<dbReference type="Proteomes" id="UP000002051">
    <property type="component" value="Chromosome 5"/>
</dbReference>
<dbReference type="Gramene" id="rna30030">
    <property type="protein sequence ID" value="RHN54929.1"/>
    <property type="gene ID" value="gene30030"/>
</dbReference>
<evidence type="ECO:0000256" key="1">
    <source>
        <dbReference type="SAM" id="MobiDB-lite"/>
    </source>
</evidence>
<proteinExistence type="predicted"/>
<name>G7JWD9_MEDTR</name>
<dbReference type="AlphaFoldDB" id="G7JWD9"/>
<protein>
    <submittedName>
        <fullName evidence="2 4">Uncharacterized protein</fullName>
    </submittedName>
</protein>
<dbReference type="STRING" id="3880.G7JWD9"/>
<evidence type="ECO:0000313" key="5">
    <source>
        <dbReference type="Proteomes" id="UP000002051"/>
    </source>
</evidence>
<evidence type="ECO:0000313" key="6">
    <source>
        <dbReference type="Proteomes" id="UP000265566"/>
    </source>
</evidence>
<dbReference type="EMBL" id="CM001221">
    <property type="protein sequence ID" value="AES96000.1"/>
    <property type="molecule type" value="Genomic_DNA"/>
</dbReference>
<evidence type="ECO:0000313" key="3">
    <source>
        <dbReference type="EMBL" id="RHN54929.1"/>
    </source>
</evidence>
<dbReference type="HOGENOM" id="CLU_2149593_0_0_1"/>
<reference evidence="6" key="4">
    <citation type="journal article" date="2018" name="Nat. Plants">
        <title>Whole-genome landscape of Medicago truncatula symbiotic genes.</title>
        <authorList>
            <person name="Pecrix Y."/>
            <person name="Staton S.E."/>
            <person name="Sallet E."/>
            <person name="Lelandais-Briere C."/>
            <person name="Moreau S."/>
            <person name="Carrere S."/>
            <person name="Blein T."/>
            <person name="Jardinaud M.F."/>
            <person name="Latrasse D."/>
            <person name="Zouine M."/>
            <person name="Zahm M."/>
            <person name="Kreplak J."/>
            <person name="Mayjonade B."/>
            <person name="Satge C."/>
            <person name="Perez M."/>
            <person name="Cauet S."/>
            <person name="Marande W."/>
            <person name="Chantry-Darmon C."/>
            <person name="Lopez-Roques C."/>
            <person name="Bouchez O."/>
            <person name="Berard A."/>
            <person name="Debelle F."/>
            <person name="Munos S."/>
            <person name="Bendahmane A."/>
            <person name="Berges H."/>
            <person name="Niebel A."/>
            <person name="Buitink J."/>
            <person name="Frugier F."/>
            <person name="Benhamed M."/>
            <person name="Crespi M."/>
            <person name="Gouzy J."/>
            <person name="Gamas P."/>
        </authorList>
    </citation>
    <scope>NUCLEOTIDE SEQUENCE [LARGE SCALE GENOMIC DNA]</scope>
    <source>
        <strain evidence="6">cv. Jemalong A17</strain>
    </source>
</reference>
<feature type="region of interest" description="Disordered" evidence="1">
    <location>
        <begin position="66"/>
        <end position="86"/>
    </location>
</feature>